<dbReference type="OrthoDB" id="10012075at2759"/>
<dbReference type="GO" id="GO:0005911">
    <property type="term" value="C:cell-cell junction"/>
    <property type="evidence" value="ECO:0007669"/>
    <property type="project" value="TreeGrafter"/>
</dbReference>
<keyword evidence="2" id="KW-0472">Membrane</keyword>
<dbReference type="AlphaFoldDB" id="A0A8K1D6T1"/>
<dbReference type="PANTHER" id="PTHR11640">
    <property type="entry name" value="NEPHRIN"/>
    <property type="match status" value="1"/>
</dbReference>
<gene>
    <name evidence="7" type="ORF">HGM15179_022216</name>
</gene>
<dbReference type="InterPro" id="IPR007110">
    <property type="entry name" value="Ig-like_dom"/>
</dbReference>
<protein>
    <recommendedName>
        <fullName evidence="6">Ig-like domain-containing protein</fullName>
    </recommendedName>
</protein>
<keyword evidence="5" id="KW-0393">Immunoglobulin domain</keyword>
<organism evidence="7 8">
    <name type="scientific">Zosterops borbonicus</name>
    <dbReference type="NCBI Taxonomy" id="364589"/>
    <lineage>
        <taxon>Eukaryota</taxon>
        <taxon>Metazoa</taxon>
        <taxon>Chordata</taxon>
        <taxon>Craniata</taxon>
        <taxon>Vertebrata</taxon>
        <taxon>Euteleostomi</taxon>
        <taxon>Archelosauria</taxon>
        <taxon>Archosauria</taxon>
        <taxon>Dinosauria</taxon>
        <taxon>Saurischia</taxon>
        <taxon>Theropoda</taxon>
        <taxon>Coelurosauria</taxon>
        <taxon>Aves</taxon>
        <taxon>Neognathae</taxon>
        <taxon>Neoaves</taxon>
        <taxon>Telluraves</taxon>
        <taxon>Australaves</taxon>
        <taxon>Passeriformes</taxon>
        <taxon>Sylvioidea</taxon>
        <taxon>Zosteropidae</taxon>
        <taxon>Zosterops</taxon>
    </lineage>
</organism>
<dbReference type="InterPro" id="IPR051275">
    <property type="entry name" value="Cell_adhesion_signaling"/>
</dbReference>
<dbReference type="SMART" id="SM00409">
    <property type="entry name" value="IG"/>
    <property type="match status" value="1"/>
</dbReference>
<evidence type="ECO:0000256" key="1">
    <source>
        <dbReference type="ARBA" id="ARBA00004479"/>
    </source>
</evidence>
<dbReference type="InterPro" id="IPR013783">
    <property type="entry name" value="Ig-like_fold"/>
</dbReference>
<dbReference type="GO" id="GO:0098609">
    <property type="term" value="P:cell-cell adhesion"/>
    <property type="evidence" value="ECO:0007669"/>
    <property type="project" value="TreeGrafter"/>
</dbReference>
<dbReference type="SMART" id="SM00408">
    <property type="entry name" value="IGc2"/>
    <property type="match status" value="1"/>
</dbReference>
<proteinExistence type="predicted"/>
<dbReference type="Proteomes" id="UP000796761">
    <property type="component" value="Unassembled WGS sequence"/>
</dbReference>
<dbReference type="PROSITE" id="PS50835">
    <property type="entry name" value="IG_LIKE"/>
    <property type="match status" value="1"/>
</dbReference>
<evidence type="ECO:0000313" key="7">
    <source>
        <dbReference type="EMBL" id="TRZ04891.1"/>
    </source>
</evidence>
<dbReference type="InterPro" id="IPR003599">
    <property type="entry name" value="Ig_sub"/>
</dbReference>
<dbReference type="GO" id="GO:0005886">
    <property type="term" value="C:plasma membrane"/>
    <property type="evidence" value="ECO:0007669"/>
    <property type="project" value="TreeGrafter"/>
</dbReference>
<feature type="domain" description="Ig-like" evidence="6">
    <location>
        <begin position="30"/>
        <end position="114"/>
    </location>
</feature>
<dbReference type="Gene3D" id="2.60.40.10">
    <property type="entry name" value="Immunoglobulins"/>
    <property type="match status" value="1"/>
</dbReference>
<reference evidence="7" key="1">
    <citation type="submission" date="2019-04" db="EMBL/GenBank/DDBJ databases">
        <title>Genome assembly of Zosterops borbonicus 15179.</title>
        <authorList>
            <person name="Leroy T."/>
            <person name="Anselmetti Y."/>
            <person name="Tilak M.-K."/>
            <person name="Nabholz B."/>
        </authorList>
    </citation>
    <scope>NUCLEOTIDE SEQUENCE</scope>
    <source>
        <strain evidence="7">HGM_15179</strain>
        <tissue evidence="7">Muscle</tissue>
    </source>
</reference>
<dbReference type="InterPro" id="IPR036179">
    <property type="entry name" value="Ig-like_dom_sf"/>
</dbReference>
<dbReference type="SUPFAM" id="SSF48726">
    <property type="entry name" value="Immunoglobulin"/>
    <property type="match status" value="1"/>
</dbReference>
<comment type="subcellular location">
    <subcellularLocation>
        <location evidence="1">Membrane</location>
        <topology evidence="1">Single-pass type I membrane protein</topology>
    </subcellularLocation>
</comment>
<dbReference type="GO" id="GO:0050839">
    <property type="term" value="F:cell adhesion molecule binding"/>
    <property type="evidence" value="ECO:0007669"/>
    <property type="project" value="TreeGrafter"/>
</dbReference>
<name>A0A8K1D6T1_9PASS</name>
<dbReference type="EMBL" id="SWJQ01009081">
    <property type="protein sequence ID" value="TRZ04891.1"/>
    <property type="molecule type" value="Genomic_DNA"/>
</dbReference>
<dbReference type="PANTHER" id="PTHR11640:SF31">
    <property type="entry name" value="IRREGULAR CHIASM C-ROUGHEST PROTEIN-RELATED"/>
    <property type="match status" value="1"/>
</dbReference>
<sequence>VNDSSQYQCRASNGDSVAESVILNVTVLVPMANATITPSPLSHQVHAGDPMTLRCLVQVGSAPVTFTWLHNGQEVAQGPILQLGDVDVGHSGTYQCVATNQLGQDGHRVFWALSPELALEVTPGSPWVTGGLTRGHRAVQVPRSDR</sequence>
<evidence type="ECO:0000256" key="2">
    <source>
        <dbReference type="ARBA" id="ARBA00023136"/>
    </source>
</evidence>
<evidence type="ECO:0000313" key="8">
    <source>
        <dbReference type="Proteomes" id="UP000796761"/>
    </source>
</evidence>
<feature type="non-terminal residue" evidence="7">
    <location>
        <position position="1"/>
    </location>
</feature>
<evidence type="ECO:0000256" key="4">
    <source>
        <dbReference type="ARBA" id="ARBA00023180"/>
    </source>
</evidence>
<evidence type="ECO:0000259" key="6">
    <source>
        <dbReference type="PROSITE" id="PS50835"/>
    </source>
</evidence>
<accession>A0A8K1D6T1</accession>
<evidence type="ECO:0000256" key="5">
    <source>
        <dbReference type="ARBA" id="ARBA00023319"/>
    </source>
</evidence>
<dbReference type="CDD" id="cd00096">
    <property type="entry name" value="Ig"/>
    <property type="match status" value="1"/>
</dbReference>
<keyword evidence="4" id="KW-0325">Glycoprotein</keyword>
<keyword evidence="8" id="KW-1185">Reference proteome</keyword>
<dbReference type="InterPro" id="IPR003598">
    <property type="entry name" value="Ig_sub2"/>
</dbReference>
<comment type="caution">
    <text evidence="7">The sequence shown here is derived from an EMBL/GenBank/DDBJ whole genome shotgun (WGS) entry which is preliminary data.</text>
</comment>
<evidence type="ECO:0000256" key="3">
    <source>
        <dbReference type="ARBA" id="ARBA00023157"/>
    </source>
</evidence>
<keyword evidence="3" id="KW-1015">Disulfide bond</keyword>
<dbReference type="Pfam" id="PF13927">
    <property type="entry name" value="Ig_3"/>
    <property type="match status" value="1"/>
</dbReference>